<dbReference type="GO" id="GO:0003677">
    <property type="term" value="F:DNA binding"/>
    <property type="evidence" value="ECO:0007669"/>
    <property type="project" value="UniProtKB-KW"/>
</dbReference>
<dbReference type="Gene3D" id="3.40.50.140">
    <property type="match status" value="1"/>
</dbReference>
<dbReference type="Proteomes" id="UP000252415">
    <property type="component" value="Unassembled WGS sequence"/>
</dbReference>
<evidence type="ECO:0000256" key="3">
    <source>
        <dbReference type="ARBA" id="ARBA00012891"/>
    </source>
</evidence>
<dbReference type="SMART" id="SM00493">
    <property type="entry name" value="TOPRIM"/>
    <property type="match status" value="1"/>
</dbReference>
<protein>
    <recommendedName>
        <fullName evidence="3">DNA topoisomerase</fullName>
        <ecNumber evidence="3">5.6.2.1</ecNumber>
    </recommendedName>
    <alternativeName>
        <fullName evidence="10">Omega-protein</fullName>
    </alternativeName>
    <alternativeName>
        <fullName evidence="9">Relaxing enzyme</fullName>
    </alternativeName>
    <alternativeName>
        <fullName evidence="7">Swivelase</fullName>
    </alternativeName>
    <alternativeName>
        <fullName evidence="8">Untwisting enzyme</fullName>
    </alternativeName>
</protein>
<dbReference type="Pfam" id="PF01751">
    <property type="entry name" value="Toprim"/>
    <property type="match status" value="1"/>
</dbReference>
<dbReference type="PROSITE" id="PS52039">
    <property type="entry name" value="TOPO_IA_2"/>
    <property type="match status" value="1"/>
</dbReference>
<dbReference type="EC" id="5.6.2.1" evidence="3"/>
<dbReference type="PROSITE" id="PS50880">
    <property type="entry name" value="TOPRIM"/>
    <property type="match status" value="1"/>
</dbReference>
<evidence type="ECO:0000256" key="8">
    <source>
        <dbReference type="ARBA" id="ARBA00031985"/>
    </source>
</evidence>
<evidence type="ECO:0000259" key="12">
    <source>
        <dbReference type="PROSITE" id="PS50880"/>
    </source>
</evidence>
<dbReference type="InterPro" id="IPR023405">
    <property type="entry name" value="Topo_IA_core_domain"/>
</dbReference>
<evidence type="ECO:0000256" key="4">
    <source>
        <dbReference type="ARBA" id="ARBA00023029"/>
    </source>
</evidence>
<dbReference type="InterPro" id="IPR025589">
    <property type="entry name" value="Toprim_C_rpt"/>
</dbReference>
<dbReference type="Gene3D" id="2.70.20.10">
    <property type="entry name" value="Topoisomerase I, domain 3"/>
    <property type="match status" value="1"/>
</dbReference>
<dbReference type="SMART" id="SM00436">
    <property type="entry name" value="TOP1Bc"/>
    <property type="match status" value="1"/>
</dbReference>
<organism evidence="14 15">
    <name type="scientific">Paenibacillus prosopidis</name>
    <dbReference type="NCBI Taxonomy" id="630520"/>
    <lineage>
        <taxon>Bacteria</taxon>
        <taxon>Bacillati</taxon>
        <taxon>Bacillota</taxon>
        <taxon>Bacilli</taxon>
        <taxon>Bacillales</taxon>
        <taxon>Paenibacillaceae</taxon>
        <taxon>Paenibacillus</taxon>
    </lineage>
</organism>
<evidence type="ECO:0000259" key="13">
    <source>
        <dbReference type="PROSITE" id="PS52039"/>
    </source>
</evidence>
<keyword evidence="5" id="KW-0238">DNA-binding</keyword>
<dbReference type="GO" id="GO:0006265">
    <property type="term" value="P:DNA topological change"/>
    <property type="evidence" value="ECO:0007669"/>
    <property type="project" value="InterPro"/>
</dbReference>
<dbReference type="InterPro" id="IPR034144">
    <property type="entry name" value="TOPRIM_TopoIII"/>
</dbReference>
<dbReference type="InterPro" id="IPR013825">
    <property type="entry name" value="Topo_IA_cen_sub2"/>
</dbReference>
<evidence type="ECO:0000313" key="15">
    <source>
        <dbReference type="Proteomes" id="UP000252415"/>
    </source>
</evidence>
<comment type="similarity">
    <text evidence="2">Belongs to the type IA topoisomerase family.</text>
</comment>
<feature type="domain" description="Toprim" evidence="12">
    <location>
        <begin position="3"/>
        <end position="138"/>
    </location>
</feature>
<dbReference type="GO" id="GO:0003917">
    <property type="term" value="F:DNA topoisomerase type I (single strand cut, ATP-independent) activity"/>
    <property type="evidence" value="ECO:0007669"/>
    <property type="project" value="UniProtKB-EC"/>
</dbReference>
<evidence type="ECO:0000256" key="9">
    <source>
        <dbReference type="ARBA" id="ARBA00032235"/>
    </source>
</evidence>
<dbReference type="InterPro" id="IPR013826">
    <property type="entry name" value="Topo_IA_cen_sub3"/>
</dbReference>
<dbReference type="SUPFAM" id="SSF56712">
    <property type="entry name" value="Prokaryotic type I DNA topoisomerase"/>
    <property type="match status" value="1"/>
</dbReference>
<evidence type="ECO:0000256" key="1">
    <source>
        <dbReference type="ARBA" id="ARBA00000213"/>
    </source>
</evidence>
<comment type="caution">
    <text evidence="14">The sequence shown here is derived from an EMBL/GenBank/DDBJ whole genome shotgun (WGS) entry which is preliminary data.</text>
</comment>
<feature type="domain" description="Topo IA-type catalytic" evidence="13">
    <location>
        <begin position="155"/>
        <end position="622"/>
    </location>
</feature>
<reference evidence="14 15" key="1">
    <citation type="submission" date="2018-07" db="EMBL/GenBank/DDBJ databases">
        <title>Genomic Encyclopedia of Type Strains, Phase III (KMG-III): the genomes of soil and plant-associated and newly described type strains.</title>
        <authorList>
            <person name="Whitman W."/>
        </authorList>
    </citation>
    <scope>NUCLEOTIDE SEQUENCE [LARGE SCALE GENOMIC DNA]</scope>
    <source>
        <strain evidence="14 15">CECT 7506</strain>
    </source>
</reference>
<sequence>MYNRVILAEKPAMGTDIAQALELKSKGRHYHTLTNGDVVTWAIGHVIQLKEPDSYPEYKEWKLENLPFIPDPVLTEVDPDKKDQVSAIRELVSKAKCVVIATDAGREGEHIARLVLQECKYPVNESGRAFRLWLSDLTPETIQKAYANMKDARQYENLAASAQVRANADFWMGITATRFFSVMVHDIARERVTLSAGRVQTPTLRIVYDREMAIQNFVAQPFYVLVSDFQTSSGNYPGQWFKLNEEGKTVYRFDTKDKADEIRKKVQGQQGSVLQYTEKSVKRYAPQLLHEGSIKTEARKQLGFSLQKTKKVLQAVYDKKYCTYPRTDSRHMSENAADELLEKLTKLKETSKYQQYFPNILESIKGKTRFVDNKKVTEHHAIVPTDRNPEHYKDGEDKKLTTDEEKLYELILRHTLAAFHPEGVDKETEVITSVVGESFYSKAVMVVSEGWRKILKPQQDSDESSEDESKADQMGNVQKIPQLQEGQAATAANIDTHTGKTSKPKRMYDSDLQEAMEHAGRHVDAETTDEEVKQFLKSGIGTPATRSDIIETLKRQKYIEIEKNLVYLTDKGKHFMELIYEHPLASIELTGEFEKKLNEVAEGQRSATALLEEFKAFAHDILSMKGKLQVQIEAMQKDNIKLSLFSNIEEVGTCPICGKPVIEGSKGYGCSAWKEGCKFTIWKEHRNVKLREKQVRDLLEGKEILVKDILPSQDGKKPYDVYLKLKDGKLESRFPTIEDNSLGDCPVCGKPVVEKDKNFGCSGFKDGCKFAIWKEFRKVELPRKAIKPLLAGKEVLLQNIQPSETGKKAYDVYIFLKDGHLQTRFPIADDNSVGACPLCSKPVVESDSYYGCSAWRQSGCRFKLSKEFLGVIITPAQFKKLMKNGKTDKLIGFKSSKGLFDTALGYDQNLNRYSFMK</sequence>
<evidence type="ECO:0000256" key="6">
    <source>
        <dbReference type="ARBA" id="ARBA00023235"/>
    </source>
</evidence>
<evidence type="ECO:0000256" key="5">
    <source>
        <dbReference type="ARBA" id="ARBA00023125"/>
    </source>
</evidence>
<dbReference type="PANTHER" id="PTHR11390:SF21">
    <property type="entry name" value="DNA TOPOISOMERASE 3-ALPHA"/>
    <property type="match status" value="1"/>
</dbReference>
<dbReference type="GO" id="GO:0006310">
    <property type="term" value="P:DNA recombination"/>
    <property type="evidence" value="ECO:0007669"/>
    <property type="project" value="TreeGrafter"/>
</dbReference>
<keyword evidence="6 14" id="KW-0413">Isomerase</keyword>
<evidence type="ECO:0000256" key="10">
    <source>
        <dbReference type="ARBA" id="ARBA00032877"/>
    </source>
</evidence>
<evidence type="ECO:0000313" key="14">
    <source>
        <dbReference type="EMBL" id="RCW41578.1"/>
    </source>
</evidence>
<evidence type="ECO:0000256" key="2">
    <source>
        <dbReference type="ARBA" id="ARBA00009446"/>
    </source>
</evidence>
<keyword evidence="15" id="KW-1185">Reference proteome</keyword>
<accession>A0A368VJS5</accession>
<dbReference type="InterPro" id="IPR013497">
    <property type="entry name" value="Topo_IA_cen"/>
</dbReference>
<dbReference type="InterPro" id="IPR006171">
    <property type="entry name" value="TOPRIM_dom"/>
</dbReference>
<feature type="region of interest" description="Disordered" evidence="11">
    <location>
        <begin position="486"/>
        <end position="506"/>
    </location>
</feature>
<evidence type="ECO:0000256" key="7">
    <source>
        <dbReference type="ARBA" id="ARBA00030003"/>
    </source>
</evidence>
<dbReference type="RefSeq" id="WP_114383677.1">
    <property type="nucleotide sequence ID" value="NZ_QPJD01000022.1"/>
</dbReference>
<dbReference type="InterPro" id="IPR003602">
    <property type="entry name" value="Topo_IA_DNA-bd_dom"/>
</dbReference>
<name>A0A368VJS5_9BACL</name>
<dbReference type="CDD" id="cd00186">
    <property type="entry name" value="TOP1Ac"/>
    <property type="match status" value="1"/>
</dbReference>
<dbReference type="CDD" id="cd03362">
    <property type="entry name" value="TOPRIM_TopoIA_TopoIII"/>
    <property type="match status" value="1"/>
</dbReference>
<dbReference type="InterPro" id="IPR013824">
    <property type="entry name" value="Topo_IA_cen_sub1"/>
</dbReference>
<dbReference type="InterPro" id="IPR000380">
    <property type="entry name" value="Topo_IA"/>
</dbReference>
<comment type="catalytic activity">
    <reaction evidence="1">
        <text>ATP-independent breakage of single-stranded DNA, followed by passage and rejoining.</text>
        <dbReference type="EC" id="5.6.2.1"/>
    </reaction>
</comment>
<gene>
    <name evidence="14" type="ORF">DFP97_12214</name>
</gene>
<keyword evidence="4" id="KW-0799">Topoisomerase</keyword>
<evidence type="ECO:0000256" key="11">
    <source>
        <dbReference type="SAM" id="MobiDB-lite"/>
    </source>
</evidence>
<dbReference type="Pfam" id="PF13342">
    <property type="entry name" value="Toprim_Crpt"/>
    <property type="match status" value="1"/>
</dbReference>
<dbReference type="AlphaFoldDB" id="A0A368VJS5"/>
<dbReference type="Gene3D" id="1.10.290.10">
    <property type="entry name" value="Topoisomerase I, domain 4"/>
    <property type="match status" value="1"/>
</dbReference>
<dbReference type="InterPro" id="IPR003601">
    <property type="entry name" value="Topo_IA_2"/>
</dbReference>
<dbReference type="EMBL" id="QPJD01000022">
    <property type="protein sequence ID" value="RCW41578.1"/>
    <property type="molecule type" value="Genomic_DNA"/>
</dbReference>
<dbReference type="Gene3D" id="1.10.460.10">
    <property type="entry name" value="Topoisomerase I, domain 2"/>
    <property type="match status" value="1"/>
</dbReference>
<dbReference type="PANTHER" id="PTHR11390">
    <property type="entry name" value="PROKARYOTIC DNA TOPOISOMERASE"/>
    <property type="match status" value="1"/>
</dbReference>
<dbReference type="OrthoDB" id="9803554at2"/>
<dbReference type="PRINTS" id="PR00417">
    <property type="entry name" value="PRTPISMRASEI"/>
</dbReference>
<dbReference type="GO" id="GO:0043597">
    <property type="term" value="C:cytoplasmic replication fork"/>
    <property type="evidence" value="ECO:0007669"/>
    <property type="project" value="TreeGrafter"/>
</dbReference>
<dbReference type="GO" id="GO:0006281">
    <property type="term" value="P:DNA repair"/>
    <property type="evidence" value="ECO:0007669"/>
    <property type="project" value="TreeGrafter"/>
</dbReference>
<proteinExistence type="inferred from homology"/>
<dbReference type="SMART" id="SM00437">
    <property type="entry name" value="TOP1Ac"/>
    <property type="match status" value="1"/>
</dbReference>
<dbReference type="Pfam" id="PF01131">
    <property type="entry name" value="Topoisom_bac"/>
    <property type="match status" value="1"/>
</dbReference>